<evidence type="ECO:0000256" key="6">
    <source>
        <dbReference type="RuleBase" id="RU363077"/>
    </source>
</evidence>
<feature type="transmembrane region" description="Helical" evidence="6">
    <location>
        <begin position="112"/>
        <end position="132"/>
    </location>
</feature>
<comment type="subcellular location">
    <subcellularLocation>
        <location evidence="1 6">Membrane</location>
        <topology evidence="1 6">Multi-pass membrane protein</topology>
    </subcellularLocation>
</comment>
<dbReference type="Pfam" id="PF00892">
    <property type="entry name" value="EamA"/>
    <property type="match status" value="1"/>
</dbReference>
<feature type="domain" description="EamA" evidence="7">
    <location>
        <begin position="195"/>
        <end position="334"/>
    </location>
</feature>
<evidence type="ECO:0000313" key="9">
    <source>
        <dbReference type="Proteomes" id="UP001291926"/>
    </source>
</evidence>
<dbReference type="EMBL" id="JAYDYQ010002534">
    <property type="protein sequence ID" value="KAK4483611.1"/>
    <property type="molecule type" value="Genomic_DNA"/>
</dbReference>
<accession>A0ABR0D4B8</accession>
<organism evidence="8 9">
    <name type="scientific">Penstemon davidsonii</name>
    <dbReference type="NCBI Taxonomy" id="160366"/>
    <lineage>
        <taxon>Eukaryota</taxon>
        <taxon>Viridiplantae</taxon>
        <taxon>Streptophyta</taxon>
        <taxon>Embryophyta</taxon>
        <taxon>Tracheophyta</taxon>
        <taxon>Spermatophyta</taxon>
        <taxon>Magnoliopsida</taxon>
        <taxon>eudicotyledons</taxon>
        <taxon>Gunneridae</taxon>
        <taxon>Pentapetalae</taxon>
        <taxon>asterids</taxon>
        <taxon>lamiids</taxon>
        <taxon>Lamiales</taxon>
        <taxon>Plantaginaceae</taxon>
        <taxon>Cheloneae</taxon>
        <taxon>Penstemon</taxon>
    </lineage>
</organism>
<feature type="transmembrane region" description="Helical" evidence="6">
    <location>
        <begin position="262"/>
        <end position="283"/>
    </location>
</feature>
<feature type="transmembrane region" description="Helical" evidence="6">
    <location>
        <begin position="144"/>
        <end position="162"/>
    </location>
</feature>
<dbReference type="SUPFAM" id="SSF103481">
    <property type="entry name" value="Multidrug resistance efflux transporter EmrE"/>
    <property type="match status" value="2"/>
</dbReference>
<comment type="similarity">
    <text evidence="2 6">Belongs to the drug/metabolite transporter (DMT) superfamily. Plant drug/metabolite exporter (P-DME) (TC 2.A.7.4) family.</text>
</comment>
<name>A0ABR0D4B8_9LAMI</name>
<evidence type="ECO:0000313" key="8">
    <source>
        <dbReference type="EMBL" id="KAK4483611.1"/>
    </source>
</evidence>
<sequence length="362" mass="39604">MKEEGNSNKKEVIEDVAVIVGLIIVQFLYAGNSILLSYLLKLGFHPSSLIIFSNFATFVVLSPLSIFFERSQWPTTFTIKLVIQLLLLSFGGVTVFQSLFMKGVNLTSPAMATAMPNLAPGLIFFIAWAFRFEKIELGCKYSRAKIAGTLLCVVGAITMSLMQSTVHHHTAREATHKTFSSPSSDDKIFDTQSIIGCMYLIAAVFVMSSQVVLQATTLRDFPAPITLCAITSLLGVLLTAMVQMFEDHKWDSGWPLFTIQELIAYSLLAGCMSGMCTSFNAWAMKKRGPVMVSIFNPLGTVISVILSVISLGETIGLGSLAGMCLMFTGLYFVLWAKGKEGFLISDDGLLESEYDVEKPLLS</sequence>
<evidence type="ECO:0000256" key="1">
    <source>
        <dbReference type="ARBA" id="ARBA00004141"/>
    </source>
</evidence>
<dbReference type="InterPro" id="IPR030184">
    <property type="entry name" value="WAT1-related"/>
</dbReference>
<keyword evidence="4 6" id="KW-1133">Transmembrane helix</keyword>
<evidence type="ECO:0000256" key="4">
    <source>
        <dbReference type="ARBA" id="ARBA00022989"/>
    </source>
</evidence>
<evidence type="ECO:0000259" key="7">
    <source>
        <dbReference type="Pfam" id="PF00892"/>
    </source>
</evidence>
<dbReference type="InterPro" id="IPR037185">
    <property type="entry name" value="EmrE-like"/>
</dbReference>
<feature type="transmembrane region" description="Helical" evidence="6">
    <location>
        <begin position="81"/>
        <end position="100"/>
    </location>
</feature>
<feature type="transmembrane region" description="Helical" evidence="6">
    <location>
        <begin position="49"/>
        <end position="69"/>
    </location>
</feature>
<gene>
    <name evidence="8" type="ORF">RD792_010810</name>
</gene>
<reference evidence="8 9" key="1">
    <citation type="journal article" date="2023" name="bioRxiv">
        <title>Genome report: Whole genome sequence and annotation of Penstemon davidsonii.</title>
        <authorList>
            <person name="Ostevik K.L."/>
            <person name="Alabady M."/>
            <person name="Zhang M."/>
            <person name="Rausher M.D."/>
        </authorList>
    </citation>
    <scope>NUCLEOTIDE SEQUENCE [LARGE SCALE GENOMIC DNA]</scope>
    <source>
        <strain evidence="8">DNT005</strain>
        <tissue evidence="8">Whole leaf</tissue>
    </source>
</reference>
<dbReference type="Proteomes" id="UP001291926">
    <property type="component" value="Unassembled WGS sequence"/>
</dbReference>
<feature type="transmembrane region" description="Helical" evidence="6">
    <location>
        <begin position="290"/>
        <end position="309"/>
    </location>
</feature>
<feature type="transmembrane region" description="Helical" evidence="6">
    <location>
        <begin position="315"/>
        <end position="336"/>
    </location>
</feature>
<evidence type="ECO:0000256" key="2">
    <source>
        <dbReference type="ARBA" id="ARBA00007635"/>
    </source>
</evidence>
<comment type="caution">
    <text evidence="8">The sequence shown here is derived from an EMBL/GenBank/DDBJ whole genome shotgun (WGS) entry which is preliminary data.</text>
</comment>
<feature type="transmembrane region" description="Helical" evidence="6">
    <location>
        <begin position="12"/>
        <end position="29"/>
    </location>
</feature>
<dbReference type="InterPro" id="IPR000620">
    <property type="entry name" value="EamA_dom"/>
</dbReference>
<keyword evidence="5 6" id="KW-0472">Membrane</keyword>
<feature type="transmembrane region" description="Helical" evidence="6">
    <location>
        <begin position="225"/>
        <end position="242"/>
    </location>
</feature>
<proteinExistence type="inferred from homology"/>
<keyword evidence="9" id="KW-1185">Reference proteome</keyword>
<feature type="transmembrane region" description="Helical" evidence="6">
    <location>
        <begin position="193"/>
        <end position="213"/>
    </location>
</feature>
<evidence type="ECO:0000256" key="5">
    <source>
        <dbReference type="ARBA" id="ARBA00023136"/>
    </source>
</evidence>
<protein>
    <recommendedName>
        <fullName evidence="6">WAT1-related protein</fullName>
    </recommendedName>
</protein>
<dbReference type="PANTHER" id="PTHR31218">
    <property type="entry name" value="WAT1-RELATED PROTEIN"/>
    <property type="match status" value="1"/>
</dbReference>
<evidence type="ECO:0000256" key="3">
    <source>
        <dbReference type="ARBA" id="ARBA00022692"/>
    </source>
</evidence>
<keyword evidence="3 6" id="KW-0812">Transmembrane</keyword>